<dbReference type="Pfam" id="PF12773">
    <property type="entry name" value="DZR"/>
    <property type="match status" value="1"/>
</dbReference>
<dbReference type="SUPFAM" id="SSF54427">
    <property type="entry name" value="NTF2-like"/>
    <property type="match status" value="2"/>
</dbReference>
<dbReference type="InterPro" id="IPR001054">
    <property type="entry name" value="A/G_cyclase"/>
</dbReference>
<accession>A0ABT8UMQ2</accession>
<dbReference type="InterPro" id="IPR029787">
    <property type="entry name" value="Nucleotide_cyclase"/>
</dbReference>
<dbReference type="SUPFAM" id="SSF48452">
    <property type="entry name" value="TPR-like"/>
    <property type="match status" value="1"/>
</dbReference>
<dbReference type="Gene3D" id="3.40.50.300">
    <property type="entry name" value="P-loop containing nucleotide triphosphate hydrolases"/>
    <property type="match status" value="1"/>
</dbReference>
<dbReference type="SUPFAM" id="SSF55073">
    <property type="entry name" value="Nucleotide cyclase"/>
    <property type="match status" value="1"/>
</dbReference>
<dbReference type="RefSeq" id="WP_302915505.1">
    <property type="nucleotide sequence ID" value="NZ_JAUMSQ010000178.1"/>
</dbReference>
<dbReference type="SUPFAM" id="SSF52540">
    <property type="entry name" value="P-loop containing nucleoside triphosphate hydrolases"/>
    <property type="match status" value="1"/>
</dbReference>
<dbReference type="InterPro" id="IPR027417">
    <property type="entry name" value="P-loop_NTPase"/>
</dbReference>
<keyword evidence="2" id="KW-0067">ATP-binding</keyword>
<dbReference type="Pfam" id="PF00211">
    <property type="entry name" value="Guanylate_cyc"/>
    <property type="match status" value="1"/>
</dbReference>
<dbReference type="PANTHER" id="PTHR16305:SF28">
    <property type="entry name" value="GUANYLATE CYCLASE DOMAIN-CONTAINING PROTEIN"/>
    <property type="match status" value="1"/>
</dbReference>
<dbReference type="SMART" id="SM00044">
    <property type="entry name" value="CYCc"/>
    <property type="match status" value="1"/>
</dbReference>
<keyword evidence="5" id="KW-1185">Reference proteome</keyword>
<dbReference type="CDD" id="cd07302">
    <property type="entry name" value="CHD"/>
    <property type="match status" value="1"/>
</dbReference>
<comment type="caution">
    <text evidence="4">The sequence shown here is derived from an EMBL/GenBank/DDBJ whole genome shotgun (WGS) entry which is preliminary data.</text>
</comment>
<dbReference type="InterPro" id="IPR032710">
    <property type="entry name" value="NTF2-like_dom_sf"/>
</dbReference>
<dbReference type="Gene3D" id="1.25.40.10">
    <property type="entry name" value="Tetratricopeptide repeat domain"/>
    <property type="match status" value="1"/>
</dbReference>
<dbReference type="InterPro" id="IPR037401">
    <property type="entry name" value="SnoaL-like"/>
</dbReference>
<sequence length="2181" mass="240126">MAGNRRTCPSCATTNEADARFCEGCGGSLARTCAACGLEATATARFCRGCGTPLDTAELPAADPPAQAARKTVTVMFADLAGSTAFEERVDAETARDVMSRYHHLLRQTAQRHRAGVTKYIGDGFMAVWGVPGIRPDDAADAVEAAVELQERFVELAAFVATAHGTELALRVAVNTGEVVVGAGDADLVGDALNVGARLEAECPLGLVVVGEETWRATRGRYAYESLGHVQVKGRTAPVAVHRWLGHRSAPDATPFVGRTEEVRTLQAVLDDAVTSRAVRLVTVIGDPGVGKSRLAAEFAAAAPDVRVIESRCDVEGTVALAPIIEVLRARDLENSLPAGVSERERLLRDLNGLAAGVPGSVEETFWALRRFIEVLASDGPLLLVVDDIHWADTLLLDFVEHLVEWVQDVAVVVMALARPELREVRPELVTVSRWVSAALPLGGLDAEATAELAAKVLDADRLPAELIRRLPSSTGGNPLFVRELIAMLAHDGVLVSEPAGWRLTIDVDAITVPPTIQALLASRLERLSATDRRVLEVAAVIGSDFSVGAVCTLVGSDTARITTSLSRLRRLELAQPSGAYVGDEPVWRFHHALIRDVAYRRLLKSDRADLHERLADWVASGEPSGAFDSDEMIARHLEAACAYRNELGTPDEQSEALALRSARHYAASARRALDRDELLSAGNQAARGAALARTDHTVLADLLLIGCEAFLSAGDVAAGAPLVDDLDRIADQALAPWAICYRSQFVVYTDPDRLPDVDSRLQSAIDEFGRRGESAGLAKAHRVRAGARARLGRIGDCEADLFEALIAARHSGDHRQITAALGAAPAAALWGPSPLPKAGGRCLDVVRMQRMTTAAPSLEATSLRCLALLELLRGRPEKARSMLADARQVVADLGLRHGLMEIELFAGIIESMEGDAVAAEPHFRNALEGLDALGVGADAGLAAALLARSVLAQGRIDEADRYATESERLAGHNLKTAIAWRAVRAEIHAARGGFGEAAAMARDAVAVAEGTDLVLDHADACLALSRVLVAAGDTLGARAARENADRLYAAKDVASSVGRVAEADEPMASAPTHTARAPASSRMEVDNRSCDYFPTFTRAVQARDVEGTLDWYSDRFVYDDRRRLAGDPVVGRDAMRAAIERIFTQYCRFDIRVLAVRGERLHLAWTCWADDDGNETTSFYVNETGDDGRLTYHARFDEDDFLDAYRVLEDRYYTGEGAAFAEGGIVSTQWLIAINEGDFDRAFVELTGPQMRVENRSRALFPDRSTGEFRATMEGLDAIVSTTRTWLPAIHWVTPYCGIFRFEREAVGQDGEQYTWHRLCANEIRNGQLVSMCEFELEDEDAAFAYAAEVVRAAESRLAVENGAGRTFYALLNAARAGDLDAMFDGYSHAFVFDDRRRLCGDELSDGAALRAAQKRILEQYNHFEARTLAVRGERLHLGWSRWSTDAGDETTFLHVNEIGDDGRFVYEGRFDEDDFDNAFRELEGRHYAGEGASFAEAGRVGTDITTAFNTRDFDRLFGELTTSDFRIESRTRSVFGDRTASGLRVTYEELYAMVASARIWQSALCWVSPTCCVGRSEREAVGHDGERYAWTWLYVFQFRGGRLASMCEFAVEDEEAAFAYAEERIRATVSRLAVENRASRTAHAYWTAMRAHDAHGAIECCSDRLVYEDRRCLSGDPVRGADAFRAAFERVLDQYSHFETRTLAVRGERLHMAWSRSSNDAGYETTCLHVSEIGEDGRFVYEGRFDEDDFDEAFRELEKRYHAGEGAAFTEAGLVATEVTICTNGGYFDRLFDELTTPDFHVASGTRSVFGDRSAAELRATFEELYAMVASVRTWFSAASWLSPTCCIGRNEREAVGHDGERYAWARLYVCEFRGGRLASMCEFPVEDEEAAFAHAEARLRDNGSRLPVTNPSCDVVLAMNEALRKSDVDGIMRHCSDRTAFDDRRRLSGAPIRGESDFRAAFERLCAQYNRSEIRFLAVRGETLNLHWSRWSDDAGNESVQLHVVEIDQGGLIASESRFDEQDFDAAYRELERRYLAGEGEEFAAAGAVQTEWIVALNTRDYDRLFDELTDSEMLFEIRSTSPFPDRSATQLRTSLEEWTSWTTSMRTWHSASLWVSPTCCISRNEREGLGRDGEQYSWTRIYVFDVRDGRCAGLCEFELDDEAAAFAYAEERAQRHR</sequence>
<evidence type="ECO:0000259" key="3">
    <source>
        <dbReference type="PROSITE" id="PS50125"/>
    </source>
</evidence>
<keyword evidence="1" id="KW-0547">Nucleotide-binding</keyword>
<dbReference type="Gene3D" id="3.10.450.50">
    <property type="match status" value="4"/>
</dbReference>
<evidence type="ECO:0000313" key="4">
    <source>
        <dbReference type="EMBL" id="MDO3638085.1"/>
    </source>
</evidence>
<dbReference type="PANTHER" id="PTHR16305">
    <property type="entry name" value="TESTICULAR SOLUBLE ADENYLYL CYCLASE"/>
    <property type="match status" value="1"/>
</dbReference>
<dbReference type="EMBL" id="JAUMSQ010000178">
    <property type="protein sequence ID" value="MDO3638085.1"/>
    <property type="molecule type" value="Genomic_DNA"/>
</dbReference>
<reference evidence="4" key="1">
    <citation type="submission" date="2023-07" db="EMBL/GenBank/DDBJ databases">
        <title>Mycolicibacterium sp. nov., a novel bacterial species.</title>
        <authorList>
            <person name="Cao Y."/>
        </authorList>
    </citation>
    <scope>NUCLEOTIDE SEQUENCE</scope>
    <source>
        <strain evidence="4">KC 300</strain>
    </source>
</reference>
<evidence type="ECO:0000313" key="5">
    <source>
        <dbReference type="Proteomes" id="UP001168823"/>
    </source>
</evidence>
<name>A0ABT8UMQ2_9MYCO</name>
<dbReference type="Proteomes" id="UP001168823">
    <property type="component" value="Unassembled WGS sequence"/>
</dbReference>
<dbReference type="InterPro" id="IPR041664">
    <property type="entry name" value="AAA_16"/>
</dbReference>
<feature type="domain" description="Guanylate cyclase" evidence="3">
    <location>
        <begin position="74"/>
        <end position="200"/>
    </location>
</feature>
<protein>
    <submittedName>
        <fullName evidence="4">AAA family ATPase</fullName>
    </submittedName>
</protein>
<dbReference type="InterPro" id="IPR025874">
    <property type="entry name" value="DZR"/>
</dbReference>
<dbReference type="InterPro" id="IPR011990">
    <property type="entry name" value="TPR-like_helical_dom_sf"/>
</dbReference>
<evidence type="ECO:0000256" key="1">
    <source>
        <dbReference type="ARBA" id="ARBA00022741"/>
    </source>
</evidence>
<organism evidence="4 5">
    <name type="scientific">Mycolicibacterium arseniciresistens</name>
    <dbReference type="NCBI Taxonomy" id="3062257"/>
    <lineage>
        <taxon>Bacteria</taxon>
        <taxon>Bacillati</taxon>
        <taxon>Actinomycetota</taxon>
        <taxon>Actinomycetes</taxon>
        <taxon>Mycobacteriales</taxon>
        <taxon>Mycobacteriaceae</taxon>
        <taxon>Mycolicibacterium</taxon>
    </lineage>
</organism>
<dbReference type="Gene3D" id="3.30.70.1230">
    <property type="entry name" value="Nucleotide cyclase"/>
    <property type="match status" value="1"/>
</dbReference>
<dbReference type="Pfam" id="PF13191">
    <property type="entry name" value="AAA_16"/>
    <property type="match status" value="1"/>
</dbReference>
<gene>
    <name evidence="4" type="ORF">Q2100_20275</name>
</gene>
<dbReference type="Pfam" id="PF12680">
    <property type="entry name" value="SnoaL_2"/>
    <property type="match status" value="2"/>
</dbReference>
<proteinExistence type="predicted"/>
<dbReference type="PROSITE" id="PS50125">
    <property type="entry name" value="GUANYLATE_CYCLASE_2"/>
    <property type="match status" value="1"/>
</dbReference>
<evidence type="ECO:0000256" key="2">
    <source>
        <dbReference type="ARBA" id="ARBA00022840"/>
    </source>
</evidence>